<dbReference type="GO" id="GO:0004521">
    <property type="term" value="F:RNA endonuclease activity"/>
    <property type="evidence" value="ECO:0007669"/>
    <property type="project" value="TreeGrafter"/>
</dbReference>
<evidence type="ECO:0000313" key="4">
    <source>
        <dbReference type="Proteomes" id="UP000030993"/>
    </source>
</evidence>
<reference evidence="3 4" key="1">
    <citation type="journal article" date="2013" name="PLoS ONE">
        <title>Identification and characterization of three novel lipases belonging to families II and V from Anaerovibrio lipolyticus 5ST.</title>
        <authorList>
            <person name="Prive F."/>
            <person name="Kaderbhai N.N."/>
            <person name="Girdwood S."/>
            <person name="Worgan H.J."/>
            <person name="Pinloche E."/>
            <person name="Scollan N.D."/>
            <person name="Huws S.A."/>
            <person name="Newbold C.J."/>
        </authorList>
    </citation>
    <scope>NUCLEOTIDE SEQUENCE [LARGE SCALE GENOMIC DNA]</scope>
    <source>
        <strain evidence="3 4">5S</strain>
    </source>
</reference>
<protein>
    <recommendedName>
        <fullName evidence="5">mRNA interferase</fullName>
    </recommendedName>
</protein>
<dbReference type="SUPFAM" id="SSF50118">
    <property type="entry name" value="Cell growth inhibitor/plasmid maintenance toxic component"/>
    <property type="match status" value="1"/>
</dbReference>
<dbReference type="STRING" id="82374.NZ47_02710"/>
<proteinExistence type="inferred from homology"/>
<dbReference type="Pfam" id="PF02452">
    <property type="entry name" value="PemK_toxin"/>
    <property type="match status" value="1"/>
</dbReference>
<dbReference type="GO" id="GO:0003677">
    <property type="term" value="F:DNA binding"/>
    <property type="evidence" value="ECO:0007669"/>
    <property type="project" value="InterPro"/>
</dbReference>
<comment type="similarity">
    <text evidence="1">Belongs to the PemK/MazF family.</text>
</comment>
<evidence type="ECO:0008006" key="5">
    <source>
        <dbReference type="Google" id="ProtNLM"/>
    </source>
</evidence>
<evidence type="ECO:0000313" key="3">
    <source>
        <dbReference type="EMBL" id="KHM52766.1"/>
    </source>
</evidence>
<dbReference type="AlphaFoldDB" id="A0A0B2K1Z0"/>
<keyword evidence="2" id="KW-1277">Toxin-antitoxin system</keyword>
<sequence length="107" mass="11973">MKQGDIILVNFNPVSGHEQGNFRPALIIDRDDVPLPSNLHIVIPITTKTKNYPLELPLPKTMKTKGFALPFQIRVLDVISRKASVVEHAPKDFVEQCCNITSQLIKA</sequence>
<dbReference type="InterPro" id="IPR011067">
    <property type="entry name" value="Plasmid_toxin/cell-grow_inhib"/>
</dbReference>
<dbReference type="GO" id="GO:0016075">
    <property type="term" value="P:rRNA catabolic process"/>
    <property type="evidence" value="ECO:0007669"/>
    <property type="project" value="TreeGrafter"/>
</dbReference>
<organism evidence="3 4">
    <name type="scientific">Anaerovibrio lipolyticus</name>
    <dbReference type="NCBI Taxonomy" id="82374"/>
    <lineage>
        <taxon>Bacteria</taxon>
        <taxon>Bacillati</taxon>
        <taxon>Bacillota</taxon>
        <taxon>Negativicutes</taxon>
        <taxon>Selenomonadales</taxon>
        <taxon>Selenomonadaceae</taxon>
        <taxon>Anaerovibrio</taxon>
    </lineage>
</organism>
<accession>A0A0B2K1Z0</accession>
<comment type="caution">
    <text evidence="3">The sequence shown here is derived from an EMBL/GenBank/DDBJ whole genome shotgun (WGS) entry which is preliminary data.</text>
</comment>
<dbReference type="InterPro" id="IPR003477">
    <property type="entry name" value="PemK-like"/>
</dbReference>
<gene>
    <name evidence="3" type="ORF">NZ47_02710</name>
</gene>
<keyword evidence="4" id="KW-1185">Reference proteome</keyword>
<name>A0A0B2K1Z0_9FIRM</name>
<dbReference type="PANTHER" id="PTHR33988:SF3">
    <property type="entry name" value="ENDORIBONUCLEASE TOXIN CHPB-RELATED"/>
    <property type="match status" value="1"/>
</dbReference>
<dbReference type="EMBL" id="JSCE01000054">
    <property type="protein sequence ID" value="KHM52766.1"/>
    <property type="molecule type" value="Genomic_DNA"/>
</dbReference>
<dbReference type="RefSeq" id="WP_039206170.1">
    <property type="nucleotide sequence ID" value="NZ_JSCE01000054.1"/>
</dbReference>
<dbReference type="GO" id="GO:0006402">
    <property type="term" value="P:mRNA catabolic process"/>
    <property type="evidence" value="ECO:0007669"/>
    <property type="project" value="TreeGrafter"/>
</dbReference>
<dbReference type="PANTHER" id="PTHR33988">
    <property type="entry name" value="ENDORIBONUCLEASE MAZF-RELATED"/>
    <property type="match status" value="1"/>
</dbReference>
<dbReference type="Gene3D" id="2.30.30.110">
    <property type="match status" value="1"/>
</dbReference>
<dbReference type="Proteomes" id="UP000030993">
    <property type="component" value="Unassembled WGS sequence"/>
</dbReference>
<evidence type="ECO:0000256" key="1">
    <source>
        <dbReference type="ARBA" id="ARBA00007521"/>
    </source>
</evidence>
<evidence type="ECO:0000256" key="2">
    <source>
        <dbReference type="ARBA" id="ARBA00022649"/>
    </source>
</evidence>